<organism evidence="2 3">
    <name type="scientific">Jaminaea rosea</name>
    <dbReference type="NCBI Taxonomy" id="1569628"/>
    <lineage>
        <taxon>Eukaryota</taxon>
        <taxon>Fungi</taxon>
        <taxon>Dikarya</taxon>
        <taxon>Basidiomycota</taxon>
        <taxon>Ustilaginomycotina</taxon>
        <taxon>Exobasidiomycetes</taxon>
        <taxon>Microstromatales</taxon>
        <taxon>Microstromatales incertae sedis</taxon>
        <taxon>Jaminaea</taxon>
    </lineage>
</organism>
<dbReference type="RefSeq" id="XP_025359215.1">
    <property type="nucleotide sequence ID" value="XM_025503154.1"/>
</dbReference>
<dbReference type="Proteomes" id="UP000245884">
    <property type="component" value="Unassembled WGS sequence"/>
</dbReference>
<feature type="signal peptide" evidence="1">
    <location>
        <begin position="1"/>
        <end position="35"/>
    </location>
</feature>
<dbReference type="GeneID" id="37024977"/>
<dbReference type="EMBL" id="KZ819680">
    <property type="protein sequence ID" value="PWN24603.1"/>
    <property type="molecule type" value="Genomic_DNA"/>
</dbReference>
<dbReference type="AlphaFoldDB" id="A0A316UKZ8"/>
<evidence type="ECO:0000313" key="3">
    <source>
        <dbReference type="Proteomes" id="UP000245884"/>
    </source>
</evidence>
<protein>
    <recommendedName>
        <fullName evidence="4">Secreted protein</fullName>
    </recommendedName>
</protein>
<accession>A0A316UKZ8</accession>
<evidence type="ECO:0000256" key="1">
    <source>
        <dbReference type="SAM" id="SignalP"/>
    </source>
</evidence>
<name>A0A316UKZ8_9BASI</name>
<evidence type="ECO:0000313" key="2">
    <source>
        <dbReference type="EMBL" id="PWN24603.1"/>
    </source>
</evidence>
<proteinExistence type="predicted"/>
<evidence type="ECO:0008006" key="4">
    <source>
        <dbReference type="Google" id="ProtNLM"/>
    </source>
</evidence>
<keyword evidence="1" id="KW-0732">Signal</keyword>
<feature type="chain" id="PRO_5016382688" description="Secreted protein" evidence="1">
    <location>
        <begin position="36"/>
        <end position="93"/>
    </location>
</feature>
<sequence>MIERPMVLLLLIRGRRGSLMAISVLLSVVLGGAHTCLSQCSTCVAYSPCVYAAVKRRWCGGEAGFAGMDGVVIVPVGSGRNLVEEPDEEAARL</sequence>
<keyword evidence="3" id="KW-1185">Reference proteome</keyword>
<gene>
    <name evidence="2" type="ORF">BDZ90DRAFT_101090</name>
</gene>
<reference evidence="2 3" key="1">
    <citation type="journal article" date="2018" name="Mol. Biol. Evol.">
        <title>Broad Genomic Sampling Reveals a Smut Pathogenic Ancestry of the Fungal Clade Ustilaginomycotina.</title>
        <authorList>
            <person name="Kijpornyongpan T."/>
            <person name="Mondo S.J."/>
            <person name="Barry K."/>
            <person name="Sandor L."/>
            <person name="Lee J."/>
            <person name="Lipzen A."/>
            <person name="Pangilinan J."/>
            <person name="LaButti K."/>
            <person name="Hainaut M."/>
            <person name="Henrissat B."/>
            <person name="Grigoriev I.V."/>
            <person name="Spatafora J.W."/>
            <person name="Aime M.C."/>
        </authorList>
    </citation>
    <scope>NUCLEOTIDE SEQUENCE [LARGE SCALE GENOMIC DNA]</scope>
    <source>
        <strain evidence="2 3">MCA 5214</strain>
    </source>
</reference>